<dbReference type="Proteomes" id="UP001152888">
    <property type="component" value="Unassembled WGS sequence"/>
</dbReference>
<feature type="transmembrane region" description="Helical" evidence="8">
    <location>
        <begin position="255"/>
        <end position="279"/>
    </location>
</feature>
<name>A0A9P0LPK6_ACAOB</name>
<comment type="similarity">
    <text evidence="8">Belongs to the insect chemoreceptor superfamily. Gustatory receptor (GR) family.</text>
</comment>
<keyword evidence="10" id="KW-1185">Reference proteome</keyword>
<comment type="function">
    <text evidence="8">Gustatory receptor which mediates acceptance or avoidance behavior, depending on its substrates.</text>
</comment>
<feature type="transmembrane region" description="Helical" evidence="8">
    <location>
        <begin position="172"/>
        <end position="190"/>
    </location>
</feature>
<keyword evidence="3 8" id="KW-0812">Transmembrane</keyword>
<keyword evidence="7 8" id="KW-0807">Transducer</keyword>
<organism evidence="9 10">
    <name type="scientific">Acanthoscelides obtectus</name>
    <name type="common">Bean weevil</name>
    <name type="synonym">Bruchus obtectus</name>
    <dbReference type="NCBI Taxonomy" id="200917"/>
    <lineage>
        <taxon>Eukaryota</taxon>
        <taxon>Metazoa</taxon>
        <taxon>Ecdysozoa</taxon>
        <taxon>Arthropoda</taxon>
        <taxon>Hexapoda</taxon>
        <taxon>Insecta</taxon>
        <taxon>Pterygota</taxon>
        <taxon>Neoptera</taxon>
        <taxon>Endopterygota</taxon>
        <taxon>Coleoptera</taxon>
        <taxon>Polyphaga</taxon>
        <taxon>Cucujiformia</taxon>
        <taxon>Chrysomeloidea</taxon>
        <taxon>Chrysomelidae</taxon>
        <taxon>Bruchinae</taxon>
        <taxon>Bruchini</taxon>
        <taxon>Acanthoscelides</taxon>
    </lineage>
</organism>
<dbReference type="OrthoDB" id="6478931at2759"/>
<dbReference type="PANTHER" id="PTHR21143:SF104">
    <property type="entry name" value="GUSTATORY RECEPTOR 8A-RELATED"/>
    <property type="match status" value="1"/>
</dbReference>
<dbReference type="GO" id="GO:0043025">
    <property type="term" value="C:neuronal cell body"/>
    <property type="evidence" value="ECO:0007669"/>
    <property type="project" value="TreeGrafter"/>
</dbReference>
<feature type="transmembrane region" description="Helical" evidence="8">
    <location>
        <begin position="372"/>
        <end position="393"/>
    </location>
</feature>
<keyword evidence="2 8" id="KW-1003">Cell membrane</keyword>
<keyword evidence="5 8" id="KW-0472">Membrane</keyword>
<gene>
    <name evidence="9" type="ORF">ACAOBT_LOCUS22758</name>
</gene>
<dbReference type="GO" id="GO:0050909">
    <property type="term" value="P:sensory perception of taste"/>
    <property type="evidence" value="ECO:0007669"/>
    <property type="project" value="InterPro"/>
</dbReference>
<dbReference type="GO" id="GO:0008049">
    <property type="term" value="P:male courtship behavior"/>
    <property type="evidence" value="ECO:0007669"/>
    <property type="project" value="TreeGrafter"/>
</dbReference>
<dbReference type="GO" id="GO:0030424">
    <property type="term" value="C:axon"/>
    <property type="evidence" value="ECO:0007669"/>
    <property type="project" value="TreeGrafter"/>
</dbReference>
<keyword evidence="4 8" id="KW-1133">Transmembrane helix</keyword>
<evidence type="ECO:0000313" key="10">
    <source>
        <dbReference type="Proteomes" id="UP001152888"/>
    </source>
</evidence>
<evidence type="ECO:0000256" key="5">
    <source>
        <dbReference type="ARBA" id="ARBA00023136"/>
    </source>
</evidence>
<feature type="transmembrane region" description="Helical" evidence="8">
    <location>
        <begin position="72"/>
        <end position="91"/>
    </location>
</feature>
<dbReference type="Pfam" id="PF08395">
    <property type="entry name" value="7tm_7"/>
    <property type="match status" value="1"/>
</dbReference>
<dbReference type="GO" id="GO:0030425">
    <property type="term" value="C:dendrite"/>
    <property type="evidence" value="ECO:0007669"/>
    <property type="project" value="TreeGrafter"/>
</dbReference>
<feature type="transmembrane region" description="Helical" evidence="8">
    <location>
        <begin position="6"/>
        <end position="27"/>
    </location>
</feature>
<reference evidence="9" key="1">
    <citation type="submission" date="2022-03" db="EMBL/GenBank/DDBJ databases">
        <authorList>
            <person name="Sayadi A."/>
        </authorList>
    </citation>
    <scope>NUCLEOTIDE SEQUENCE</scope>
</reference>
<feature type="transmembrane region" description="Helical" evidence="8">
    <location>
        <begin position="39"/>
        <end position="60"/>
    </location>
</feature>
<sequence>MYSTYLRVYFFVLQVFSLFLPFDFVRVEAFYKANVFRKCYALILTAIILLGCAYSEWFNAMTIYKTSRPSNVILTVLENTFLTAICVISVLSSEFLHKENWGQYLKIQNILKCKLHIRKMKRKSSHVVLELFLGHVLLLLIIGVNQYGEAVYDDTKISLPPRIMHAFVKNVFYYYIFLITSIIYNTILLLRNDFVSLKVFLMEAFGTSKYPYFNFLGVDRPAPLFVVGPKASHCLVEATKVLNILFECVDICNKVFGVVILLMSFSTVITILSSINTTLIMMQEKTLTVEIFSNNVCEFFIFLIWMSFIISSCDLLKEEIDSVTKLCCKLQHLLPHTQVCKERIELLNMAHRISYGSLTISAAGFYDVDLSLIISVFTNVGTYAIALIQFSMLHF</sequence>
<dbReference type="AlphaFoldDB" id="A0A9P0LPK6"/>
<dbReference type="GO" id="GO:0007165">
    <property type="term" value="P:signal transduction"/>
    <property type="evidence" value="ECO:0007669"/>
    <property type="project" value="UniProtKB-KW"/>
</dbReference>
<comment type="subcellular location">
    <subcellularLocation>
        <location evidence="1 8">Cell membrane</location>
        <topology evidence="1 8">Multi-pass membrane protein</topology>
    </subcellularLocation>
</comment>
<accession>A0A9P0LPK6</accession>
<dbReference type="GO" id="GO:0007635">
    <property type="term" value="P:chemosensory behavior"/>
    <property type="evidence" value="ECO:0007669"/>
    <property type="project" value="TreeGrafter"/>
</dbReference>
<feature type="transmembrane region" description="Helical" evidence="8">
    <location>
        <begin position="127"/>
        <end position="148"/>
    </location>
</feature>
<evidence type="ECO:0000256" key="3">
    <source>
        <dbReference type="ARBA" id="ARBA00022692"/>
    </source>
</evidence>
<dbReference type="PANTHER" id="PTHR21143">
    <property type="entry name" value="INVERTEBRATE GUSTATORY RECEPTOR"/>
    <property type="match status" value="1"/>
</dbReference>
<dbReference type="InterPro" id="IPR013604">
    <property type="entry name" value="7TM_chemorcpt"/>
</dbReference>
<evidence type="ECO:0000256" key="7">
    <source>
        <dbReference type="ARBA" id="ARBA00023224"/>
    </source>
</evidence>
<comment type="caution">
    <text evidence="9">The sequence shown here is derived from an EMBL/GenBank/DDBJ whole genome shotgun (WGS) entry which is preliminary data.</text>
</comment>
<evidence type="ECO:0000256" key="8">
    <source>
        <dbReference type="RuleBase" id="RU363108"/>
    </source>
</evidence>
<evidence type="ECO:0000256" key="2">
    <source>
        <dbReference type="ARBA" id="ARBA00022475"/>
    </source>
</evidence>
<dbReference type="EMBL" id="CAKOFQ010007237">
    <property type="protein sequence ID" value="CAH1995667.1"/>
    <property type="molecule type" value="Genomic_DNA"/>
</dbReference>
<evidence type="ECO:0000256" key="4">
    <source>
        <dbReference type="ARBA" id="ARBA00022989"/>
    </source>
</evidence>
<evidence type="ECO:0000256" key="1">
    <source>
        <dbReference type="ARBA" id="ARBA00004651"/>
    </source>
</evidence>
<proteinExistence type="inferred from homology"/>
<evidence type="ECO:0000313" key="9">
    <source>
        <dbReference type="EMBL" id="CAH1995667.1"/>
    </source>
</evidence>
<protein>
    <recommendedName>
        <fullName evidence="8">Gustatory receptor</fullName>
    </recommendedName>
</protein>
<keyword evidence="6 8" id="KW-0675">Receptor</keyword>
<evidence type="ECO:0000256" key="6">
    <source>
        <dbReference type="ARBA" id="ARBA00023170"/>
    </source>
</evidence>
<dbReference type="GO" id="GO:0005886">
    <property type="term" value="C:plasma membrane"/>
    <property type="evidence" value="ECO:0007669"/>
    <property type="project" value="UniProtKB-SubCell"/>
</dbReference>